<gene>
    <name evidence="3" type="ORF">JY572_13615</name>
</gene>
<evidence type="ECO:0000313" key="4">
    <source>
        <dbReference type="Proteomes" id="UP000663090"/>
    </source>
</evidence>
<dbReference type="Pfam" id="PF12222">
    <property type="entry name" value="PNGaseA"/>
    <property type="match status" value="1"/>
</dbReference>
<feature type="chain" id="PRO_5046326971" evidence="1">
    <location>
        <begin position="24"/>
        <end position="552"/>
    </location>
</feature>
<reference evidence="3 4" key="1">
    <citation type="submission" date="2021-02" db="EMBL/GenBank/DDBJ databases">
        <title>De Novo genome assembly of isolated myxobacteria.</title>
        <authorList>
            <person name="Stevens D.C."/>
        </authorList>
    </citation>
    <scope>NUCLEOTIDE SEQUENCE [LARGE SCALE GENOMIC DNA]</scope>
    <source>
        <strain evidence="3 4">SCHIC003</strain>
    </source>
</reference>
<evidence type="ECO:0000259" key="2">
    <source>
        <dbReference type="Pfam" id="PF12222"/>
    </source>
</evidence>
<dbReference type="InterPro" id="IPR021102">
    <property type="entry name" value="PNGase_A"/>
</dbReference>
<dbReference type="PANTHER" id="PTHR31104">
    <property type="entry name" value="PEPTIDE-N4-(N-ACETYL-BETA-GLUCOSAMINYL)ASPARAGINE AMIDASE A PROTEIN"/>
    <property type="match status" value="1"/>
</dbReference>
<proteinExistence type="predicted"/>
<evidence type="ECO:0000313" key="3">
    <source>
        <dbReference type="EMBL" id="QSQ17022.1"/>
    </source>
</evidence>
<keyword evidence="4" id="KW-1185">Reference proteome</keyword>
<keyword evidence="1" id="KW-0732">Signal</keyword>
<dbReference type="Proteomes" id="UP000663090">
    <property type="component" value="Chromosome"/>
</dbReference>
<dbReference type="EMBL" id="CP071091">
    <property type="protein sequence ID" value="QSQ17022.1"/>
    <property type="molecule type" value="Genomic_DNA"/>
</dbReference>
<evidence type="ECO:0000256" key="1">
    <source>
        <dbReference type="SAM" id="SignalP"/>
    </source>
</evidence>
<feature type="domain" description="Peptide N-acetyl-beta-D-glucosaminyl asparaginase amidase A N-terminal" evidence="2">
    <location>
        <begin position="49"/>
        <end position="321"/>
    </location>
</feature>
<accession>A0ABX7NDZ4</accession>
<protein>
    <submittedName>
        <fullName evidence="3">Peptide-N(4)-(N-acetyl-beta-glucosaminyl)asparagine amidase</fullName>
    </submittedName>
</protein>
<dbReference type="InterPro" id="IPR056948">
    <property type="entry name" value="PNGaseA_N"/>
</dbReference>
<organism evidence="3 4">
    <name type="scientific">Myxococcus landrumensis</name>
    <dbReference type="NCBI Taxonomy" id="2813577"/>
    <lineage>
        <taxon>Bacteria</taxon>
        <taxon>Pseudomonadati</taxon>
        <taxon>Myxococcota</taxon>
        <taxon>Myxococcia</taxon>
        <taxon>Myxococcales</taxon>
        <taxon>Cystobacterineae</taxon>
        <taxon>Myxococcaceae</taxon>
        <taxon>Myxococcus</taxon>
    </lineage>
</organism>
<dbReference type="RefSeq" id="WP_206718658.1">
    <property type="nucleotide sequence ID" value="NZ_CP071091.1"/>
</dbReference>
<sequence>MRLPSRAFVAAALVFGASAPAWAFEPPPEFGTDWDDPRTALPVVERPGSASCTLKIVDEKFDDFTPYTSTFTPPAECPGPWNKVVLRMEGKVRGVQYDRLGHLEVGGVTIFKTSTPEPSRDGITWAVEKDVTAYAPVLSQTQPVWMLIGNVVNDTYTGVLDVQVYLTFYPAQGSWIPPASTPDAVLPLTNPRREGSALVGEVTVPANTSRLVAEVYATGSGGGCEEFWYLTAPASVPYSCPADVGPYREVQIEVDGKVAGIAMPFPHVYTGGWANPFLWYVLPAPRAFDVRPIRYDLSPFAGLLTDGKPHQLRVSVLGVPEGRPGWDLPTNVLVWRDAGSARVTGALIHHQLGTLTNDAAHTLVDGWHQVDTQGAHQLRVTGYVKTSRGWELTSVEQKVSNASMHRWLGEMENPDELVSTWKDTHTVTVVGRGPLPEVSHSHKHFVLDGRIDVSDTNRLTTTITVNDAEEALSFQGLRSLAHHEMSDVYTGEAAYNLGVPRPQRNAVGTSTHRYRLNGHPAGCYDRSISTRNGFVTEDVQRCGTAAAPPVPR</sequence>
<feature type="signal peptide" evidence="1">
    <location>
        <begin position="1"/>
        <end position="23"/>
    </location>
</feature>
<name>A0ABX7NDZ4_9BACT</name>